<keyword evidence="3 6" id="KW-1133">Transmembrane helix</keyword>
<dbReference type="EMBL" id="QWIQ01000319">
    <property type="protein sequence ID" value="RMY94342.1"/>
    <property type="molecule type" value="Genomic_DNA"/>
</dbReference>
<protein>
    <recommendedName>
        <fullName evidence="7">Rhodopsin domain-containing protein</fullName>
    </recommendedName>
</protein>
<keyword evidence="2 6" id="KW-0812">Transmembrane</keyword>
<accession>A0A3M7FZP5</accession>
<comment type="subcellular location">
    <subcellularLocation>
        <location evidence="1">Membrane</location>
        <topology evidence="1">Multi-pass membrane protein</topology>
    </subcellularLocation>
</comment>
<feature type="domain" description="Rhodopsin" evidence="7">
    <location>
        <begin position="53"/>
        <end position="257"/>
    </location>
</feature>
<sequence length="353" mass="39590">MDLSQSQASSMYGSIITTAVAGTFSVIARFYARILLRNPIGVRHLVDGMLSIHSAIPDGMGKHMFVLTRPQFNRLWQNLFAYVNIYVIAVSFTKLSIVMFYKRVFQMPKLAWCLVAIVLMYPITVVIVICNSCKPLEFFWTQYTDPQATGSCIDISTFFFANGIWAACIDVGLLIVPVPLVWKLQMHLRKRLAVVGVFLLAGFVVVASIVRIIMLQRNTQSSDPVWTIAPVYIWSSVEPFVGIICACLPTLSPLFKRFWAAGRTQSSSRMTPNSENLCDTISGSKNKHLRKFQRGMSADDEVMLTSVCQKQAETTARHLGSSEDDIGTAEQIHVRKDFDVDWNSKQASIRSEP</sequence>
<dbReference type="AlphaFoldDB" id="A0A3M7FZP5"/>
<proteinExistence type="inferred from homology"/>
<dbReference type="InterPro" id="IPR049326">
    <property type="entry name" value="Rhodopsin_dom_fungi"/>
</dbReference>
<comment type="caution">
    <text evidence="8">The sequence shown here is derived from an EMBL/GenBank/DDBJ whole genome shotgun (WGS) entry which is preliminary data.</text>
</comment>
<dbReference type="GO" id="GO:0016020">
    <property type="term" value="C:membrane"/>
    <property type="evidence" value="ECO:0007669"/>
    <property type="project" value="UniProtKB-SubCell"/>
</dbReference>
<name>A0A3M7FZP5_HORWE</name>
<feature type="transmembrane region" description="Helical" evidence="6">
    <location>
        <begin position="110"/>
        <end position="129"/>
    </location>
</feature>
<evidence type="ECO:0000256" key="4">
    <source>
        <dbReference type="ARBA" id="ARBA00023136"/>
    </source>
</evidence>
<evidence type="ECO:0000313" key="8">
    <source>
        <dbReference type="EMBL" id="RMY94342.1"/>
    </source>
</evidence>
<gene>
    <name evidence="8" type="ORF">D0862_08993</name>
</gene>
<feature type="transmembrane region" description="Helical" evidence="6">
    <location>
        <begin position="164"/>
        <end position="182"/>
    </location>
</feature>
<feature type="transmembrane region" description="Helical" evidence="6">
    <location>
        <begin position="233"/>
        <end position="255"/>
    </location>
</feature>
<dbReference type="PANTHER" id="PTHR33048:SF47">
    <property type="entry name" value="INTEGRAL MEMBRANE PROTEIN-RELATED"/>
    <property type="match status" value="1"/>
</dbReference>
<evidence type="ECO:0000313" key="9">
    <source>
        <dbReference type="Proteomes" id="UP000281468"/>
    </source>
</evidence>
<feature type="transmembrane region" description="Helical" evidence="6">
    <location>
        <begin position="79"/>
        <end position="101"/>
    </location>
</feature>
<dbReference type="PANTHER" id="PTHR33048">
    <property type="entry name" value="PTH11-LIKE INTEGRAL MEMBRANE PROTEIN (AFU_ORTHOLOGUE AFUA_5G11245)"/>
    <property type="match status" value="1"/>
</dbReference>
<keyword evidence="4 6" id="KW-0472">Membrane</keyword>
<reference evidence="8 9" key="1">
    <citation type="journal article" date="2018" name="BMC Genomics">
        <title>Genomic evidence for intraspecific hybridization in a clonal and extremely halotolerant yeast.</title>
        <authorList>
            <person name="Gostincar C."/>
            <person name="Stajich J.E."/>
            <person name="Zupancic J."/>
            <person name="Zalar P."/>
            <person name="Gunde-Cimerman N."/>
        </authorList>
    </citation>
    <scope>NUCLEOTIDE SEQUENCE [LARGE SCALE GENOMIC DNA]</scope>
    <source>
        <strain evidence="8 9">EXF-171</strain>
    </source>
</reference>
<dbReference type="VEuPathDB" id="FungiDB:BTJ68_03386"/>
<evidence type="ECO:0000259" key="7">
    <source>
        <dbReference type="Pfam" id="PF20684"/>
    </source>
</evidence>
<comment type="similarity">
    <text evidence="5">Belongs to the SAT4 family.</text>
</comment>
<organism evidence="8 9">
    <name type="scientific">Hortaea werneckii</name>
    <name type="common">Black yeast</name>
    <name type="synonym">Cladosporium werneckii</name>
    <dbReference type="NCBI Taxonomy" id="91943"/>
    <lineage>
        <taxon>Eukaryota</taxon>
        <taxon>Fungi</taxon>
        <taxon>Dikarya</taxon>
        <taxon>Ascomycota</taxon>
        <taxon>Pezizomycotina</taxon>
        <taxon>Dothideomycetes</taxon>
        <taxon>Dothideomycetidae</taxon>
        <taxon>Mycosphaerellales</taxon>
        <taxon>Teratosphaeriaceae</taxon>
        <taxon>Hortaea</taxon>
    </lineage>
</organism>
<dbReference type="Proteomes" id="UP000281468">
    <property type="component" value="Unassembled WGS sequence"/>
</dbReference>
<evidence type="ECO:0000256" key="3">
    <source>
        <dbReference type="ARBA" id="ARBA00022989"/>
    </source>
</evidence>
<feature type="transmembrane region" description="Helical" evidence="6">
    <location>
        <begin position="194"/>
        <end position="213"/>
    </location>
</feature>
<evidence type="ECO:0000256" key="5">
    <source>
        <dbReference type="ARBA" id="ARBA00038359"/>
    </source>
</evidence>
<evidence type="ECO:0000256" key="2">
    <source>
        <dbReference type="ARBA" id="ARBA00022692"/>
    </source>
</evidence>
<dbReference type="InterPro" id="IPR052337">
    <property type="entry name" value="SAT4-like"/>
</dbReference>
<dbReference type="Pfam" id="PF20684">
    <property type="entry name" value="Fung_rhodopsin"/>
    <property type="match status" value="1"/>
</dbReference>
<evidence type="ECO:0000256" key="1">
    <source>
        <dbReference type="ARBA" id="ARBA00004141"/>
    </source>
</evidence>
<evidence type="ECO:0000256" key="6">
    <source>
        <dbReference type="SAM" id="Phobius"/>
    </source>
</evidence>
<feature type="transmembrane region" description="Helical" evidence="6">
    <location>
        <begin position="12"/>
        <end position="32"/>
    </location>
</feature>